<dbReference type="AlphaFoldDB" id="A0A2N1N7T6"/>
<dbReference type="VEuPathDB" id="FungiDB:RhiirFUN_003852"/>
<evidence type="ECO:0000313" key="3">
    <source>
        <dbReference type="Proteomes" id="UP000233469"/>
    </source>
</evidence>
<reference evidence="2 3" key="1">
    <citation type="submission" date="2016-04" db="EMBL/GenBank/DDBJ databases">
        <title>Genome analyses suggest a sexual origin of heterokaryosis in a supposedly ancient asexual fungus.</title>
        <authorList>
            <person name="Ropars J."/>
            <person name="Sedzielewska K."/>
            <person name="Noel J."/>
            <person name="Charron P."/>
            <person name="Farinelli L."/>
            <person name="Marton T."/>
            <person name="Kruger M."/>
            <person name="Pelin A."/>
            <person name="Brachmann A."/>
            <person name="Corradi N."/>
        </authorList>
    </citation>
    <scope>NUCLEOTIDE SEQUENCE [LARGE SCALE GENOMIC DNA]</scope>
    <source>
        <strain evidence="2 3">C2</strain>
    </source>
</reference>
<feature type="signal peptide" evidence="1">
    <location>
        <begin position="1"/>
        <end position="17"/>
    </location>
</feature>
<proteinExistence type="predicted"/>
<gene>
    <name evidence="2" type="ORF">RhiirC2_780297</name>
</gene>
<organism evidence="2 3">
    <name type="scientific">Rhizophagus irregularis</name>
    <dbReference type="NCBI Taxonomy" id="588596"/>
    <lineage>
        <taxon>Eukaryota</taxon>
        <taxon>Fungi</taxon>
        <taxon>Fungi incertae sedis</taxon>
        <taxon>Mucoromycota</taxon>
        <taxon>Glomeromycotina</taxon>
        <taxon>Glomeromycetes</taxon>
        <taxon>Glomerales</taxon>
        <taxon>Glomeraceae</taxon>
        <taxon>Rhizophagus</taxon>
    </lineage>
</organism>
<accession>A0A2N1N7T6</accession>
<feature type="chain" id="PRO_5014793813" evidence="1">
    <location>
        <begin position="18"/>
        <end position="173"/>
    </location>
</feature>
<sequence length="173" mass="19815">MKLIIIVLFLIFFKTFALKFSLNCDDIDYIDIKFLANHQVALIIDGPDKLENTDNFACCLQQGPMMISNYSFNYNQSLIYTVVSDTTWENGYTMDNILNANNCLSNKYFDCSTIYQGDHYYTRADDYDPTKFPSPGDIIGFIVNVYAHCFNYCETTCLKSCLFTGGISYDPPK</sequence>
<evidence type="ECO:0000256" key="1">
    <source>
        <dbReference type="SAM" id="SignalP"/>
    </source>
</evidence>
<evidence type="ECO:0000313" key="2">
    <source>
        <dbReference type="EMBL" id="PKK69985.1"/>
    </source>
</evidence>
<comment type="caution">
    <text evidence="2">The sequence shown here is derived from an EMBL/GenBank/DDBJ whole genome shotgun (WGS) entry which is preliminary data.</text>
</comment>
<protein>
    <submittedName>
        <fullName evidence="2">Uncharacterized protein</fullName>
    </submittedName>
</protein>
<dbReference type="OrthoDB" id="2309077at2759"/>
<name>A0A2N1N7T6_9GLOM</name>
<dbReference type="VEuPathDB" id="FungiDB:FUN_003779"/>
<keyword evidence="1" id="KW-0732">Signal</keyword>
<dbReference type="EMBL" id="LLXL01000666">
    <property type="protein sequence ID" value="PKK69985.1"/>
    <property type="molecule type" value="Genomic_DNA"/>
</dbReference>
<reference evidence="2 3" key="2">
    <citation type="submission" date="2017-10" db="EMBL/GenBank/DDBJ databases">
        <title>Extensive intraspecific genome diversity in a model arbuscular mycorrhizal fungus.</title>
        <authorList>
            <person name="Chen E.C.H."/>
            <person name="Morin E."/>
            <person name="Baudet D."/>
            <person name="Noel J."/>
            <person name="Ndikumana S."/>
            <person name="Charron P."/>
            <person name="St-Onge C."/>
            <person name="Giorgi J."/>
            <person name="Grigoriev I.V."/>
            <person name="Roux C."/>
            <person name="Martin F.M."/>
            <person name="Corradi N."/>
        </authorList>
    </citation>
    <scope>NUCLEOTIDE SEQUENCE [LARGE SCALE GENOMIC DNA]</scope>
    <source>
        <strain evidence="2 3">C2</strain>
    </source>
</reference>
<dbReference type="Proteomes" id="UP000233469">
    <property type="component" value="Unassembled WGS sequence"/>
</dbReference>
<dbReference type="VEuPathDB" id="FungiDB:RhiirA1_470493"/>